<sequence>MPPRTTRISITKRKGLTEAQMQENLNIVNSDAVRSEFDDLEELASDSTNPLSEAAKLIVGRPADLSNKKQKIDSVSQNKNDILRLINIASSKVGVLYHNAHVEDLLNISRNDGELTEKEVNLYLRGVMRTNQISLVTTMQTLISNLDGIVKSAHQASQTVISTNVEMSEKLTRLSQKMDNMIPTINKTIASEHGNTRELIERFRNEVTEEEIVEKNTKGKGKEPEVKMAIMAPPNVELIASSSKTSSKMFVSAEEIRLICAMGKCPQNYVETIATRYDGKVTWEEYTSAMSGSKSVVEIQKMINSWTSRV</sequence>
<dbReference type="RefSeq" id="YP_010802289.1">
    <property type="nucleotide sequence ID" value="NC_076978.1"/>
</dbReference>
<reference evidence="1" key="1">
    <citation type="journal article" date="2021" name="J. Anim. Genet.">
        <title>Illuminating the plant rhabdovirus landscape through metatranscriptomics data.</title>
        <authorList>
            <person name="Bejerman N."/>
            <person name="Dietzgen R.G."/>
            <person name="Debat H."/>
        </authorList>
    </citation>
    <scope>NUCLEOTIDE SEQUENCE</scope>
</reference>
<dbReference type="EMBL" id="BK014305">
    <property type="protein sequence ID" value="DAF42329.1"/>
    <property type="molecule type" value="Viral_cRNA"/>
</dbReference>
<accession>A0A8D9PH04</accession>
<dbReference type="GeneID" id="80541014"/>
<proteinExistence type="predicted"/>
<protein>
    <submittedName>
        <fullName evidence="1">P</fullName>
    </submittedName>
</protein>
<dbReference type="KEGG" id="vg:80541014"/>
<name>A0A8D9PH04_9RHAB</name>
<dbReference type="Proteomes" id="UP001161604">
    <property type="component" value="Segment"/>
</dbReference>
<organism evidence="1 2">
    <name type="scientific">Gymnadenia densiflora virus 1</name>
    <dbReference type="NCBI Taxonomy" id="3070916"/>
    <lineage>
        <taxon>Viruses</taxon>
        <taxon>Riboviria</taxon>
        <taxon>Orthornavirae</taxon>
        <taxon>Negarnaviricota</taxon>
        <taxon>Haploviricotina</taxon>
        <taxon>Monjiviricetes</taxon>
        <taxon>Mononegavirales</taxon>
        <taxon>Rhabdoviridae</taxon>
        <taxon>Betarhabdovirinae</taxon>
        <taxon>Gammacytorhabdovirus</taxon>
        <taxon>Gammacytorhabdovirus gymnadeniae</taxon>
        <taxon>Cytorhabdovirus orchidaceae</taxon>
    </lineage>
</organism>
<keyword evidence="2" id="KW-1185">Reference proteome</keyword>
<reference evidence="1" key="2">
    <citation type="journal article" date="2021" name="Viruses">
        <title>Illuminating the Plant Rhabdovirus Landscape through Metatranscriptomics Data.</title>
        <authorList>
            <person name="Bejerman N."/>
            <person name="Dietzgen R.G."/>
            <person name="Debat H."/>
        </authorList>
    </citation>
    <scope>NUCLEOTIDE SEQUENCE</scope>
</reference>
<evidence type="ECO:0000313" key="1">
    <source>
        <dbReference type="EMBL" id="DAF42329.1"/>
    </source>
</evidence>
<evidence type="ECO:0000313" key="2">
    <source>
        <dbReference type="Proteomes" id="UP001161604"/>
    </source>
</evidence>